<organism evidence="1">
    <name type="scientific">Arundo donax</name>
    <name type="common">Giant reed</name>
    <name type="synonym">Donax arundinaceus</name>
    <dbReference type="NCBI Taxonomy" id="35708"/>
    <lineage>
        <taxon>Eukaryota</taxon>
        <taxon>Viridiplantae</taxon>
        <taxon>Streptophyta</taxon>
        <taxon>Embryophyta</taxon>
        <taxon>Tracheophyta</taxon>
        <taxon>Spermatophyta</taxon>
        <taxon>Magnoliopsida</taxon>
        <taxon>Liliopsida</taxon>
        <taxon>Poales</taxon>
        <taxon>Poaceae</taxon>
        <taxon>PACMAD clade</taxon>
        <taxon>Arundinoideae</taxon>
        <taxon>Arundineae</taxon>
        <taxon>Arundo</taxon>
    </lineage>
</organism>
<protein>
    <submittedName>
        <fullName evidence="1">Uncharacterized protein</fullName>
    </submittedName>
</protein>
<dbReference type="AlphaFoldDB" id="A0A0A9B890"/>
<sequence length="30" mass="3417">MWHIVCENLFLVDKGVPCYQCAAKACECEL</sequence>
<name>A0A0A9B890_ARUDO</name>
<accession>A0A0A9B890</accession>
<proteinExistence type="predicted"/>
<reference evidence="1" key="2">
    <citation type="journal article" date="2015" name="Data Brief">
        <title>Shoot transcriptome of the giant reed, Arundo donax.</title>
        <authorList>
            <person name="Barrero R.A."/>
            <person name="Guerrero F.D."/>
            <person name="Moolhuijzen P."/>
            <person name="Goolsby J.A."/>
            <person name="Tidwell J."/>
            <person name="Bellgard S.E."/>
            <person name="Bellgard M.I."/>
        </authorList>
    </citation>
    <scope>NUCLEOTIDE SEQUENCE</scope>
    <source>
        <tissue evidence="1">Shoot tissue taken approximately 20 cm above the soil surface</tissue>
    </source>
</reference>
<dbReference type="EMBL" id="GBRH01242393">
    <property type="protein sequence ID" value="JAD55502.1"/>
    <property type="molecule type" value="Transcribed_RNA"/>
</dbReference>
<evidence type="ECO:0000313" key="1">
    <source>
        <dbReference type="EMBL" id="JAD55502.1"/>
    </source>
</evidence>
<reference evidence="1" key="1">
    <citation type="submission" date="2014-09" db="EMBL/GenBank/DDBJ databases">
        <authorList>
            <person name="Magalhaes I.L.F."/>
            <person name="Oliveira U."/>
            <person name="Santos F.R."/>
            <person name="Vidigal T.H.D.A."/>
            <person name="Brescovit A.D."/>
            <person name="Santos A.J."/>
        </authorList>
    </citation>
    <scope>NUCLEOTIDE SEQUENCE</scope>
    <source>
        <tissue evidence="1">Shoot tissue taken approximately 20 cm above the soil surface</tissue>
    </source>
</reference>